<dbReference type="Pfam" id="PF07731">
    <property type="entry name" value="Cu-oxidase_2"/>
    <property type="match status" value="1"/>
</dbReference>
<proteinExistence type="inferred from homology"/>
<evidence type="ECO:0000256" key="3">
    <source>
        <dbReference type="ARBA" id="ARBA00023002"/>
    </source>
</evidence>
<accession>A0AAN8MSQ9</accession>
<gene>
    <name evidence="10" type="ORF">TWF718_010592</name>
</gene>
<dbReference type="Gene3D" id="2.60.40.420">
    <property type="entry name" value="Cupredoxins - blue copper proteins"/>
    <property type="match status" value="3"/>
</dbReference>
<dbReference type="CDD" id="cd13880">
    <property type="entry name" value="CuRO_2_MaLCC_like"/>
    <property type="match status" value="1"/>
</dbReference>
<dbReference type="InterPro" id="IPR008972">
    <property type="entry name" value="Cupredoxin"/>
</dbReference>
<dbReference type="InterPro" id="IPR011707">
    <property type="entry name" value="Cu-oxidase-like_N"/>
</dbReference>
<dbReference type="CDD" id="cd13901">
    <property type="entry name" value="CuRO_3_MaLCC_like"/>
    <property type="match status" value="1"/>
</dbReference>
<keyword evidence="6" id="KW-0732">Signal</keyword>
<dbReference type="Pfam" id="PF00394">
    <property type="entry name" value="Cu-oxidase"/>
    <property type="match status" value="1"/>
</dbReference>
<feature type="domain" description="Plastocyanin-like" evidence="9">
    <location>
        <begin position="104"/>
        <end position="220"/>
    </location>
</feature>
<feature type="compositionally biased region" description="Polar residues" evidence="5">
    <location>
        <begin position="36"/>
        <end position="59"/>
    </location>
</feature>
<dbReference type="EMBL" id="JAVHNR010000008">
    <property type="protein sequence ID" value="KAK6335155.1"/>
    <property type="molecule type" value="Genomic_DNA"/>
</dbReference>
<evidence type="ECO:0000313" key="11">
    <source>
        <dbReference type="Proteomes" id="UP001313282"/>
    </source>
</evidence>
<dbReference type="GO" id="GO:0016491">
    <property type="term" value="F:oxidoreductase activity"/>
    <property type="evidence" value="ECO:0007669"/>
    <property type="project" value="UniProtKB-KW"/>
</dbReference>
<evidence type="ECO:0000256" key="4">
    <source>
        <dbReference type="ARBA" id="ARBA00023008"/>
    </source>
</evidence>
<dbReference type="GO" id="GO:0005507">
    <property type="term" value="F:copper ion binding"/>
    <property type="evidence" value="ECO:0007669"/>
    <property type="project" value="InterPro"/>
</dbReference>
<dbReference type="Pfam" id="PF07732">
    <property type="entry name" value="Cu-oxidase_3"/>
    <property type="match status" value="1"/>
</dbReference>
<evidence type="ECO:0000313" key="10">
    <source>
        <dbReference type="EMBL" id="KAK6335155.1"/>
    </source>
</evidence>
<feature type="domain" description="Plastocyanin-like" evidence="8">
    <location>
        <begin position="472"/>
        <end position="601"/>
    </location>
</feature>
<dbReference type="InterPro" id="IPR011706">
    <property type="entry name" value="Cu-oxidase_C"/>
</dbReference>
<evidence type="ECO:0000256" key="5">
    <source>
        <dbReference type="SAM" id="MobiDB-lite"/>
    </source>
</evidence>
<comment type="caution">
    <text evidence="10">The sequence shown here is derived from an EMBL/GenBank/DDBJ whole genome shotgun (WGS) entry which is preliminary data.</text>
</comment>
<protein>
    <recommendedName>
        <fullName evidence="12">Laccase</fullName>
    </recommendedName>
</protein>
<evidence type="ECO:0000259" key="7">
    <source>
        <dbReference type="Pfam" id="PF00394"/>
    </source>
</evidence>
<dbReference type="Proteomes" id="UP001313282">
    <property type="component" value="Unassembled WGS sequence"/>
</dbReference>
<evidence type="ECO:0000259" key="9">
    <source>
        <dbReference type="Pfam" id="PF07732"/>
    </source>
</evidence>
<dbReference type="InterPro" id="IPR001117">
    <property type="entry name" value="Cu-oxidase_2nd"/>
</dbReference>
<keyword evidence="3" id="KW-0560">Oxidoreductase</keyword>
<feature type="signal peptide" evidence="6">
    <location>
        <begin position="1"/>
        <end position="23"/>
    </location>
</feature>
<dbReference type="PANTHER" id="PTHR11709:SF414">
    <property type="entry name" value="ADR239WP"/>
    <property type="match status" value="1"/>
</dbReference>
<feature type="chain" id="PRO_5042860316" description="Laccase" evidence="6">
    <location>
        <begin position="24"/>
        <end position="641"/>
    </location>
</feature>
<evidence type="ECO:0000256" key="2">
    <source>
        <dbReference type="ARBA" id="ARBA00022723"/>
    </source>
</evidence>
<reference evidence="10 11" key="1">
    <citation type="submission" date="2019-10" db="EMBL/GenBank/DDBJ databases">
        <authorList>
            <person name="Palmer J.M."/>
        </authorList>
    </citation>
    <scope>NUCLEOTIDE SEQUENCE [LARGE SCALE GENOMIC DNA]</scope>
    <source>
        <strain evidence="10 11">TWF718</strain>
    </source>
</reference>
<evidence type="ECO:0000259" key="8">
    <source>
        <dbReference type="Pfam" id="PF07731"/>
    </source>
</evidence>
<evidence type="ECO:0008006" key="12">
    <source>
        <dbReference type="Google" id="ProtNLM"/>
    </source>
</evidence>
<organism evidence="10 11">
    <name type="scientific">Orbilia javanica</name>
    <dbReference type="NCBI Taxonomy" id="47235"/>
    <lineage>
        <taxon>Eukaryota</taxon>
        <taxon>Fungi</taxon>
        <taxon>Dikarya</taxon>
        <taxon>Ascomycota</taxon>
        <taxon>Pezizomycotina</taxon>
        <taxon>Orbiliomycetes</taxon>
        <taxon>Orbiliales</taxon>
        <taxon>Orbiliaceae</taxon>
        <taxon>Orbilia</taxon>
    </lineage>
</organism>
<keyword evidence="11" id="KW-1185">Reference proteome</keyword>
<dbReference type="CDD" id="cd13854">
    <property type="entry name" value="CuRO_1_MaLCC_like"/>
    <property type="match status" value="1"/>
</dbReference>
<dbReference type="InterPro" id="IPR045087">
    <property type="entry name" value="Cu-oxidase_fam"/>
</dbReference>
<dbReference type="AlphaFoldDB" id="A0AAN8MSQ9"/>
<dbReference type="FunFam" id="2.60.40.420:FF:000021">
    <property type="entry name" value="Extracellular dihydrogeodin oxidase/laccase"/>
    <property type="match status" value="1"/>
</dbReference>
<name>A0AAN8MSQ9_9PEZI</name>
<sequence length="641" mass="72252">MRVARGFLWMLVGTASLSVPAVANPIAPNININANTGPVPQSSKCSSSLGTAPTPSESNYDTSAGCLHSKTHRECWDGKRNLWTDYEDLSMIPKGVVRKYELTITNGEIAPDGYTVGKMLVNGQYPGPKIEGNWGDTFEITVKNRLSNGNGTSMHFHGIQQLGTNRMDGASGITQCPIPVGKSMKYVWRANQYGTSWYHSHFSLQYTDGVVGPIVIHGPSSVNYDEEYTLMLTDWFHTSAFTLFYNETRGIPPLPNSKLLNGKWKFPCDSSDPRCVSSRGGFTDIVFEKGKKYRLRLINMSTTYMQTFWIDGHNFTVAAADFVPIEPFRTDVINVAIGQRYDIIVSADANTREQTDFWINMKTCLIPPGMAPVDCSAEDARTGIVRYNASSTKNPPTISNCRDQKTCRDEPKELVKPIIKRRVPPPPHNMLGDFYVSWDSPSNGSTASQDDVGWRWNMANSTFFVDWEEPTYSYLGLEGNERPFPQSYQPVYLNEKDKWVYFVINANFTRMGRVPIPLDHPIHLHGHDFYVLAQVTHDQFDRATPIEYNLDNPVRRDTAVLPGGGFLVIAFETKNPGAWLIHCHLAFHSSAGFALQFIERESEIFEQFSGKEVRLYHEQCEQWREDWKTNPARTGIRDSGA</sequence>
<comment type="similarity">
    <text evidence="1">Belongs to the multicopper oxidase family.</text>
</comment>
<dbReference type="PANTHER" id="PTHR11709">
    <property type="entry name" value="MULTI-COPPER OXIDASE"/>
    <property type="match status" value="1"/>
</dbReference>
<evidence type="ECO:0000256" key="6">
    <source>
        <dbReference type="SAM" id="SignalP"/>
    </source>
</evidence>
<keyword evidence="2" id="KW-0479">Metal-binding</keyword>
<feature type="region of interest" description="Disordered" evidence="5">
    <location>
        <begin position="34"/>
        <end position="59"/>
    </location>
</feature>
<keyword evidence="4" id="KW-0186">Copper</keyword>
<feature type="domain" description="Plastocyanin-like" evidence="7">
    <location>
        <begin position="226"/>
        <end position="370"/>
    </location>
</feature>
<dbReference type="SUPFAM" id="SSF49503">
    <property type="entry name" value="Cupredoxins"/>
    <property type="match status" value="3"/>
</dbReference>
<evidence type="ECO:0000256" key="1">
    <source>
        <dbReference type="ARBA" id="ARBA00010609"/>
    </source>
</evidence>